<organism evidence="4 5">
    <name type="scientific">Arthrobacter yangruifuii</name>
    <dbReference type="NCBI Taxonomy" id="2606616"/>
    <lineage>
        <taxon>Bacteria</taxon>
        <taxon>Bacillati</taxon>
        <taxon>Actinomycetota</taxon>
        <taxon>Actinomycetes</taxon>
        <taxon>Micrococcales</taxon>
        <taxon>Micrococcaceae</taxon>
        <taxon>Arthrobacter</taxon>
    </lineage>
</organism>
<keyword evidence="5" id="KW-1185">Reference proteome</keyword>
<evidence type="ECO:0000313" key="5">
    <source>
        <dbReference type="Proteomes" id="UP000326852"/>
    </source>
</evidence>
<evidence type="ECO:0000259" key="3">
    <source>
        <dbReference type="Pfam" id="PF01266"/>
    </source>
</evidence>
<evidence type="ECO:0000313" key="4">
    <source>
        <dbReference type="EMBL" id="KAD3515519.1"/>
    </source>
</evidence>
<dbReference type="Proteomes" id="UP000326852">
    <property type="component" value="Unassembled WGS sequence"/>
</dbReference>
<keyword evidence="1" id="KW-0560">Oxidoreductase</keyword>
<dbReference type="PANTHER" id="PTHR13847">
    <property type="entry name" value="SARCOSINE DEHYDROGENASE-RELATED"/>
    <property type="match status" value="1"/>
</dbReference>
<feature type="region of interest" description="Disordered" evidence="2">
    <location>
        <begin position="34"/>
        <end position="53"/>
    </location>
</feature>
<dbReference type="Gene3D" id="3.30.9.10">
    <property type="entry name" value="D-Amino Acid Oxidase, subunit A, domain 2"/>
    <property type="match status" value="1"/>
</dbReference>
<dbReference type="GO" id="GO:0005737">
    <property type="term" value="C:cytoplasm"/>
    <property type="evidence" value="ECO:0007669"/>
    <property type="project" value="TreeGrafter"/>
</dbReference>
<dbReference type="GO" id="GO:0016491">
    <property type="term" value="F:oxidoreductase activity"/>
    <property type="evidence" value="ECO:0007669"/>
    <property type="project" value="UniProtKB-KW"/>
</dbReference>
<reference evidence="4 5" key="1">
    <citation type="submission" date="2019-08" db="EMBL/GenBank/DDBJ databases">
        <title>Arthrobacter sp. nov., isolated from plateau pika and Tibetan wild ass.</title>
        <authorList>
            <person name="Ge Y."/>
        </authorList>
    </citation>
    <scope>NUCLEOTIDE SEQUENCE [LARGE SCALE GENOMIC DNA]</scope>
    <source>
        <strain evidence="4 5">785</strain>
    </source>
</reference>
<feature type="domain" description="FAD dependent oxidoreductase" evidence="3">
    <location>
        <begin position="2"/>
        <end position="367"/>
    </location>
</feature>
<accession>A0A5N6MGY5</accession>
<evidence type="ECO:0000256" key="2">
    <source>
        <dbReference type="SAM" id="MobiDB-lite"/>
    </source>
</evidence>
<proteinExistence type="predicted"/>
<dbReference type="Gene3D" id="3.50.50.60">
    <property type="entry name" value="FAD/NAD(P)-binding domain"/>
    <property type="match status" value="1"/>
</dbReference>
<dbReference type="PANTHER" id="PTHR13847:SF287">
    <property type="entry name" value="FAD-DEPENDENT OXIDOREDUCTASE DOMAIN-CONTAINING PROTEIN 1"/>
    <property type="match status" value="1"/>
</dbReference>
<feature type="compositionally biased region" description="Low complexity" evidence="2">
    <location>
        <begin position="34"/>
        <end position="49"/>
    </location>
</feature>
<name>A0A5N6MGY5_9MICC</name>
<dbReference type="SUPFAM" id="SSF51905">
    <property type="entry name" value="FAD/NAD(P)-binding domain"/>
    <property type="match status" value="1"/>
</dbReference>
<sequence length="390" mass="40431">MLVIGGGIAGLSLAAELASRLAGAEESAESAEGAAGAAGAARTSGSAGRDSGGGRVVLVEAESTLGYHTSSRSARQLIPSYGPQVIQDLTLRTLALIRAAEANLPEPILAPRSFLLIGDEDSVRDRASSHMHPVMPAEALGLAPELRPDAFSAAGLDTTSVACNTDALLEYHRARLTAAGGRILTGRRVQTARRVGDPGSDRWEAVAGGMRVEAPVVINAAGAWADILAGTFGARPLGLTPYRRTAAVVDVERPLDAGAPMVADAEDRFYYRPEGRQVLISPSEREPSVAEDARPREADVRALVELVNGVTTMGITGVARAWTGLRTEAPDGLPVVGWDVAVPGFFWLAGQGGYGFQTSSAIAELAAGILLDGDGENSAREALSPARLQV</sequence>
<comment type="caution">
    <text evidence="4">The sequence shown here is derived from an EMBL/GenBank/DDBJ whole genome shotgun (WGS) entry which is preliminary data.</text>
</comment>
<dbReference type="InterPro" id="IPR006076">
    <property type="entry name" value="FAD-dep_OxRdtase"/>
</dbReference>
<gene>
    <name evidence="4" type="ORF">GD627_13630</name>
</gene>
<dbReference type="Pfam" id="PF01266">
    <property type="entry name" value="DAO"/>
    <property type="match status" value="1"/>
</dbReference>
<dbReference type="EMBL" id="VTFX01000005">
    <property type="protein sequence ID" value="KAD3515519.1"/>
    <property type="molecule type" value="Genomic_DNA"/>
</dbReference>
<evidence type="ECO:0000256" key="1">
    <source>
        <dbReference type="ARBA" id="ARBA00023002"/>
    </source>
</evidence>
<dbReference type="InterPro" id="IPR036188">
    <property type="entry name" value="FAD/NAD-bd_sf"/>
</dbReference>
<dbReference type="AlphaFoldDB" id="A0A5N6MGY5"/>
<protein>
    <submittedName>
        <fullName evidence="4">FAD-dependent oxidoreductase</fullName>
    </submittedName>
</protein>